<dbReference type="InterPro" id="IPR027417">
    <property type="entry name" value="P-loop_NTPase"/>
</dbReference>
<protein>
    <recommendedName>
        <fullName evidence="1">Pleiotropic ABC efflux transporter N-terminal domain-containing protein</fullName>
    </recommendedName>
</protein>
<name>A0AAD8II38_9APIA</name>
<accession>A0AAD8II38</accession>
<dbReference type="Pfam" id="PF14510">
    <property type="entry name" value="ABC_trans_N"/>
    <property type="match status" value="1"/>
</dbReference>
<dbReference type="PANTHER" id="PTHR48040:SF20">
    <property type="entry name" value="PLEIOTROPIC DRUG RESISTANCE PROTEIN 1"/>
    <property type="match status" value="1"/>
</dbReference>
<reference evidence="2" key="2">
    <citation type="submission" date="2023-05" db="EMBL/GenBank/DDBJ databases">
        <authorList>
            <person name="Schelkunov M.I."/>
        </authorList>
    </citation>
    <scope>NUCLEOTIDE SEQUENCE</scope>
    <source>
        <strain evidence="2">Hsosn_3</strain>
        <tissue evidence="2">Leaf</tissue>
    </source>
</reference>
<proteinExistence type="predicted"/>
<comment type="caution">
    <text evidence="2">The sequence shown here is derived from an EMBL/GenBank/DDBJ whole genome shotgun (WGS) entry which is preliminary data.</text>
</comment>
<keyword evidence="3" id="KW-1185">Reference proteome</keyword>
<feature type="domain" description="Pleiotropic ABC efflux transporter N-terminal" evidence="1">
    <location>
        <begin position="304"/>
        <end position="353"/>
    </location>
</feature>
<sequence length="477" mass="53782">MVFSGCSIFDCDSDNTLSQVLNEFQQLKSSLVLLLLGFLDFSCKSFEPVVPLLMIFWSCGWFKSIVYHDFDYGYLHIAMFILENSDYEWIGVFKQVVVVLSFVQDFGLLSGSKRMSIGMGLFASKLDLSDGCEPGSWIFSIEFVWIFSIEFVCMNVEFGCKNLIRKADRDLKTFASISFSIEIYEFSALKLEFVKLYDLLWNHNLLVIRDVFIVDAMGKDLMEFFNSENANVVSAELFSVKIQEGMQAMDLSPSILKRRLMQYSLVSKERLRKWLILGTEGDVHDLGTEEGKKLLERLVDVAGEDNEKFLLKHRDRVDRVGIDLRQIEVRFEHLKIEAEAHVGSKALPSFLNFCIATLHSGKFVFTLKGLLDTLNIIPRKKERLNVLNDVSGVIRPCRMTLLLGPPSSGKTTLLLALARKPDPTLKFSGRHHDNDALVAGSPAQGREDDFTEIGIDLVGDIVIGGIYVAMKSGGLEA</sequence>
<dbReference type="AlphaFoldDB" id="A0AAD8II38"/>
<dbReference type="SUPFAM" id="SSF52540">
    <property type="entry name" value="P-loop containing nucleoside triphosphate hydrolases"/>
    <property type="match status" value="1"/>
</dbReference>
<organism evidence="2 3">
    <name type="scientific">Heracleum sosnowskyi</name>
    <dbReference type="NCBI Taxonomy" id="360622"/>
    <lineage>
        <taxon>Eukaryota</taxon>
        <taxon>Viridiplantae</taxon>
        <taxon>Streptophyta</taxon>
        <taxon>Embryophyta</taxon>
        <taxon>Tracheophyta</taxon>
        <taxon>Spermatophyta</taxon>
        <taxon>Magnoliopsida</taxon>
        <taxon>eudicotyledons</taxon>
        <taxon>Gunneridae</taxon>
        <taxon>Pentapetalae</taxon>
        <taxon>asterids</taxon>
        <taxon>campanulids</taxon>
        <taxon>Apiales</taxon>
        <taxon>Apiaceae</taxon>
        <taxon>Apioideae</taxon>
        <taxon>apioid superclade</taxon>
        <taxon>Tordylieae</taxon>
        <taxon>Tordyliinae</taxon>
        <taxon>Heracleum</taxon>
    </lineage>
</organism>
<evidence type="ECO:0000313" key="2">
    <source>
        <dbReference type="EMBL" id="KAK1386304.1"/>
    </source>
</evidence>
<dbReference type="Proteomes" id="UP001237642">
    <property type="component" value="Unassembled WGS sequence"/>
</dbReference>
<evidence type="ECO:0000313" key="3">
    <source>
        <dbReference type="Proteomes" id="UP001237642"/>
    </source>
</evidence>
<dbReference type="InterPro" id="IPR029481">
    <property type="entry name" value="ABC_trans_N"/>
</dbReference>
<reference evidence="2" key="1">
    <citation type="submission" date="2023-02" db="EMBL/GenBank/DDBJ databases">
        <title>Genome of toxic invasive species Heracleum sosnowskyi carries increased number of genes despite the absence of recent whole-genome duplications.</title>
        <authorList>
            <person name="Schelkunov M."/>
            <person name="Shtratnikova V."/>
            <person name="Makarenko M."/>
            <person name="Klepikova A."/>
            <person name="Omelchenko D."/>
            <person name="Novikova G."/>
            <person name="Obukhova E."/>
            <person name="Bogdanov V."/>
            <person name="Penin A."/>
            <person name="Logacheva M."/>
        </authorList>
    </citation>
    <scope>NUCLEOTIDE SEQUENCE</scope>
    <source>
        <strain evidence="2">Hsosn_3</strain>
        <tissue evidence="2">Leaf</tissue>
    </source>
</reference>
<evidence type="ECO:0000259" key="1">
    <source>
        <dbReference type="Pfam" id="PF14510"/>
    </source>
</evidence>
<dbReference type="Gene3D" id="3.40.50.300">
    <property type="entry name" value="P-loop containing nucleotide triphosphate hydrolases"/>
    <property type="match status" value="1"/>
</dbReference>
<dbReference type="PANTHER" id="PTHR48040">
    <property type="entry name" value="PLEIOTROPIC DRUG RESISTANCE PROTEIN 1-LIKE ISOFORM X1"/>
    <property type="match status" value="1"/>
</dbReference>
<dbReference type="EMBL" id="JAUIZM010000005">
    <property type="protein sequence ID" value="KAK1386304.1"/>
    <property type="molecule type" value="Genomic_DNA"/>
</dbReference>
<gene>
    <name evidence="2" type="ORF">POM88_024039</name>
</gene>